<protein>
    <submittedName>
        <fullName evidence="1">Uncharacterized protein</fullName>
    </submittedName>
</protein>
<keyword evidence="2" id="KW-1185">Reference proteome</keyword>
<evidence type="ECO:0000313" key="2">
    <source>
        <dbReference type="Proteomes" id="UP001500582"/>
    </source>
</evidence>
<reference evidence="2" key="1">
    <citation type="journal article" date="2019" name="Int. J. Syst. Evol. Microbiol.">
        <title>The Global Catalogue of Microorganisms (GCM) 10K type strain sequencing project: providing services to taxonomists for standard genome sequencing and annotation.</title>
        <authorList>
            <consortium name="The Broad Institute Genomics Platform"/>
            <consortium name="The Broad Institute Genome Sequencing Center for Infectious Disease"/>
            <person name="Wu L."/>
            <person name="Ma J."/>
        </authorList>
    </citation>
    <scope>NUCLEOTIDE SEQUENCE [LARGE SCALE GENOMIC DNA]</scope>
    <source>
        <strain evidence="2">JCM 17705</strain>
    </source>
</reference>
<dbReference type="EMBL" id="BAABFT010000016">
    <property type="protein sequence ID" value="GAA4335831.1"/>
    <property type="molecule type" value="Genomic_DNA"/>
</dbReference>
<sequence>MFNDKANSKLDILGTTISRNKAPASTYIYNKKYYIHVFKTKTLERELLSKIVKYQRAYSVDNMVFASMPSYKYDLRSGFNDDALVTLITYNSDQQIMLIKQSEKIISLFSCFKNFSISYNSSSYELYGETDNGNCKPMCLSFVKAKDNVYIILMAVANGKEFLPEESLDDLLK</sequence>
<evidence type="ECO:0000313" key="1">
    <source>
        <dbReference type="EMBL" id="GAA4335831.1"/>
    </source>
</evidence>
<dbReference type="Proteomes" id="UP001500582">
    <property type="component" value="Unassembled WGS sequence"/>
</dbReference>
<accession>A0ABP8H8G2</accession>
<organism evidence="1 2">
    <name type="scientific">Mucilaginibacter gynuensis</name>
    <dbReference type="NCBI Taxonomy" id="1302236"/>
    <lineage>
        <taxon>Bacteria</taxon>
        <taxon>Pseudomonadati</taxon>
        <taxon>Bacteroidota</taxon>
        <taxon>Sphingobacteriia</taxon>
        <taxon>Sphingobacteriales</taxon>
        <taxon>Sphingobacteriaceae</taxon>
        <taxon>Mucilaginibacter</taxon>
    </lineage>
</organism>
<gene>
    <name evidence="1" type="ORF">GCM10023149_44100</name>
</gene>
<proteinExistence type="predicted"/>
<comment type="caution">
    <text evidence="1">The sequence shown here is derived from an EMBL/GenBank/DDBJ whole genome shotgun (WGS) entry which is preliminary data.</text>
</comment>
<name>A0ABP8H8G2_9SPHI</name>